<dbReference type="SUPFAM" id="SSF52172">
    <property type="entry name" value="CheY-like"/>
    <property type="match status" value="2"/>
</dbReference>
<dbReference type="Pfam" id="PF02518">
    <property type="entry name" value="HATPase_c"/>
    <property type="match status" value="1"/>
</dbReference>
<feature type="domain" description="Response regulatory" evidence="5">
    <location>
        <begin position="208"/>
        <end position="329"/>
    </location>
</feature>
<dbReference type="GO" id="GO:0005886">
    <property type="term" value="C:plasma membrane"/>
    <property type="evidence" value="ECO:0007669"/>
    <property type="project" value="UniProtKB-SubCell"/>
</dbReference>
<evidence type="ECO:0000259" key="5">
    <source>
        <dbReference type="PROSITE" id="PS50110"/>
    </source>
</evidence>
<evidence type="ECO:0000259" key="6">
    <source>
        <dbReference type="PROSITE" id="PS50894"/>
    </source>
</evidence>
<keyword evidence="1 3" id="KW-0597">Phosphoprotein</keyword>
<name>W4MFF5_9BACT</name>
<dbReference type="GO" id="GO:0005524">
    <property type="term" value="F:ATP binding"/>
    <property type="evidence" value="ECO:0007669"/>
    <property type="project" value="UniProtKB-KW"/>
</dbReference>
<dbReference type="GO" id="GO:0000160">
    <property type="term" value="P:phosphorelay signal transduction system"/>
    <property type="evidence" value="ECO:0007669"/>
    <property type="project" value="InterPro"/>
</dbReference>
<dbReference type="CDD" id="cd17546">
    <property type="entry name" value="REC_hyHK_CKI1_RcsC-like"/>
    <property type="match status" value="1"/>
</dbReference>
<organism evidence="7 8">
    <name type="scientific">Candidatus Entotheonella gemina</name>
    <dbReference type="NCBI Taxonomy" id="1429439"/>
    <lineage>
        <taxon>Bacteria</taxon>
        <taxon>Pseudomonadati</taxon>
        <taxon>Nitrospinota/Tectimicrobiota group</taxon>
        <taxon>Candidatus Tectimicrobiota</taxon>
        <taxon>Candidatus Entotheonellia</taxon>
        <taxon>Candidatus Entotheonellales</taxon>
        <taxon>Candidatus Entotheonellaceae</taxon>
        <taxon>Candidatus Entotheonella</taxon>
    </lineage>
</organism>
<dbReference type="HOGENOM" id="CLU_000445_104_15_7"/>
<sequence>MYDDDSGSAHALTKIIDDILDFSKLETQQLKLEYTSFNLIQTIESCLDLLAEQAQAKQLAFYFCVMSGVPQQVRGDAGRLRQVLYNLLANAIKLTKAGTVAISVSGELEGDHRVNLSFEIHDTGMGIDSAVIPNLFEESPQSDAAPTSIGSDSELSLAISKQLTRLMQGSIDVQSRPGTGTTWRLNVSLDHCPDHEAPDLPLPLHHVQAVYVDGSELNSRLFCNQFASWGMTTTSIADAGSVISVLNTAMQQEGPFPLVVIRHDPPTLNGYELCREIRRSEAATAAKILLLTATCVEPTPLGSDAPPFDLSLTFPIHATALYYALRQLVSQPAATASTCEQTSSQSTEQAPSNAVLNILLVEDNRVNQQVALTMLKKWGHRIDVAWNGLEALEAVQRQDYDLVLMDIQMPEMDGVTATQQIRQLDEKCASVPIVAVTANAMQGDREHFLSAGMDDYIAKPIDRDTFHMVVHRYAPQNRPAPAETAEEKTVSENAAPLLGDEVLSYLRDELSGETVSELIDEYMTHSSSLLSQALVASEEQDAKNVEYAVHTLKGMSGALGALRMVDICQHILETCRNEGTEQIEHQMSGLSGTTEETQQALQAWRSEQKDC</sequence>
<accession>W4MFF5</accession>
<evidence type="ECO:0000256" key="3">
    <source>
        <dbReference type="PROSITE-ProRule" id="PRU00169"/>
    </source>
</evidence>
<evidence type="ECO:0000256" key="2">
    <source>
        <dbReference type="PROSITE-ProRule" id="PRU00110"/>
    </source>
</evidence>
<feature type="modified residue" description="Phosphohistidine" evidence="2">
    <location>
        <position position="550"/>
    </location>
</feature>
<evidence type="ECO:0000313" key="7">
    <source>
        <dbReference type="EMBL" id="ETX08661.1"/>
    </source>
</evidence>
<dbReference type="Gene3D" id="3.30.565.10">
    <property type="entry name" value="Histidine kinase-like ATPase, C-terminal domain"/>
    <property type="match status" value="1"/>
</dbReference>
<dbReference type="PROSITE" id="PS50109">
    <property type="entry name" value="HIS_KIN"/>
    <property type="match status" value="1"/>
</dbReference>
<dbReference type="Proteomes" id="UP000019140">
    <property type="component" value="Unassembled WGS sequence"/>
</dbReference>
<dbReference type="InterPro" id="IPR011006">
    <property type="entry name" value="CheY-like_superfamily"/>
</dbReference>
<dbReference type="AlphaFoldDB" id="W4MFF5"/>
<dbReference type="PROSITE" id="PS50110">
    <property type="entry name" value="RESPONSE_REGULATORY"/>
    <property type="match status" value="2"/>
</dbReference>
<evidence type="ECO:0000259" key="4">
    <source>
        <dbReference type="PROSITE" id="PS50109"/>
    </source>
</evidence>
<dbReference type="GO" id="GO:0004672">
    <property type="term" value="F:protein kinase activity"/>
    <property type="evidence" value="ECO:0007669"/>
    <property type="project" value="UniProtKB-ARBA"/>
</dbReference>
<dbReference type="SMART" id="SM00387">
    <property type="entry name" value="HATPase_c"/>
    <property type="match status" value="1"/>
</dbReference>
<dbReference type="InterPro" id="IPR036890">
    <property type="entry name" value="HATPase_C_sf"/>
</dbReference>
<feature type="domain" description="Response regulatory" evidence="5">
    <location>
        <begin position="357"/>
        <end position="474"/>
    </location>
</feature>
<feature type="domain" description="Histidine kinase" evidence="4">
    <location>
        <begin position="1"/>
        <end position="191"/>
    </location>
</feature>
<feature type="modified residue" description="4-aspartylphosphate" evidence="3">
    <location>
        <position position="406"/>
    </location>
</feature>
<dbReference type="InterPro" id="IPR036641">
    <property type="entry name" value="HPT_dom_sf"/>
</dbReference>
<keyword evidence="8" id="KW-1185">Reference proteome</keyword>
<gene>
    <name evidence="7" type="ORF">ETSY2_04095</name>
</gene>
<dbReference type="EMBL" id="AZHX01000164">
    <property type="protein sequence ID" value="ETX08661.1"/>
    <property type="molecule type" value="Genomic_DNA"/>
</dbReference>
<dbReference type="Gene3D" id="3.40.50.2300">
    <property type="match status" value="2"/>
</dbReference>
<dbReference type="Pfam" id="PF01627">
    <property type="entry name" value="Hpt"/>
    <property type="match status" value="1"/>
</dbReference>
<comment type="caution">
    <text evidence="7">The sequence shown here is derived from an EMBL/GenBank/DDBJ whole genome shotgun (WGS) entry which is preliminary data.</text>
</comment>
<dbReference type="InterPro" id="IPR001789">
    <property type="entry name" value="Sig_transdc_resp-reg_receiver"/>
</dbReference>
<dbReference type="CDD" id="cd00088">
    <property type="entry name" value="HPT"/>
    <property type="match status" value="1"/>
</dbReference>
<feature type="domain" description="HPt" evidence="6">
    <location>
        <begin position="511"/>
        <end position="604"/>
    </location>
</feature>
<proteinExistence type="predicted"/>
<dbReference type="PANTHER" id="PTHR45339">
    <property type="entry name" value="HYBRID SIGNAL TRANSDUCTION HISTIDINE KINASE J"/>
    <property type="match status" value="1"/>
</dbReference>
<reference evidence="7 8" key="1">
    <citation type="journal article" date="2014" name="Nature">
        <title>An environmental bacterial taxon with a large and distinct metabolic repertoire.</title>
        <authorList>
            <person name="Wilson M.C."/>
            <person name="Mori T."/>
            <person name="Ruckert C."/>
            <person name="Uria A.R."/>
            <person name="Helf M.J."/>
            <person name="Takada K."/>
            <person name="Gernert C."/>
            <person name="Steffens U.A."/>
            <person name="Heycke N."/>
            <person name="Schmitt S."/>
            <person name="Rinke C."/>
            <person name="Helfrich E.J."/>
            <person name="Brachmann A.O."/>
            <person name="Gurgui C."/>
            <person name="Wakimoto T."/>
            <person name="Kracht M."/>
            <person name="Crusemann M."/>
            <person name="Hentschel U."/>
            <person name="Abe I."/>
            <person name="Matsunaga S."/>
            <person name="Kalinowski J."/>
            <person name="Takeyama H."/>
            <person name="Piel J."/>
        </authorList>
    </citation>
    <scope>NUCLEOTIDE SEQUENCE [LARGE SCALE GENOMIC DNA]</scope>
    <source>
        <strain evidence="8">TSY2</strain>
    </source>
</reference>
<evidence type="ECO:0008006" key="9">
    <source>
        <dbReference type="Google" id="ProtNLM"/>
    </source>
</evidence>
<protein>
    <recommendedName>
        <fullName evidence="9">Histidine kinase</fullName>
    </recommendedName>
</protein>
<dbReference type="Gene3D" id="1.20.120.160">
    <property type="entry name" value="HPT domain"/>
    <property type="match status" value="1"/>
</dbReference>
<dbReference type="SMART" id="SM00448">
    <property type="entry name" value="REC"/>
    <property type="match status" value="1"/>
</dbReference>
<dbReference type="SUPFAM" id="SSF55874">
    <property type="entry name" value="ATPase domain of HSP90 chaperone/DNA topoisomerase II/histidine kinase"/>
    <property type="match status" value="1"/>
</dbReference>
<dbReference type="InterPro" id="IPR008207">
    <property type="entry name" value="Sig_transdc_His_kin_Hpt_dom"/>
</dbReference>
<dbReference type="Pfam" id="PF00072">
    <property type="entry name" value="Response_reg"/>
    <property type="match status" value="1"/>
</dbReference>
<comment type="caution">
    <text evidence="3">Lacks conserved residue(s) required for the propagation of feature annotation.</text>
</comment>
<dbReference type="InterPro" id="IPR005467">
    <property type="entry name" value="His_kinase_dom"/>
</dbReference>
<evidence type="ECO:0000313" key="8">
    <source>
        <dbReference type="Proteomes" id="UP000019140"/>
    </source>
</evidence>
<dbReference type="SUPFAM" id="SSF47226">
    <property type="entry name" value="Histidine-containing phosphotransfer domain, HPT domain"/>
    <property type="match status" value="1"/>
</dbReference>
<dbReference type="PROSITE" id="PS50894">
    <property type="entry name" value="HPT"/>
    <property type="match status" value="1"/>
</dbReference>
<dbReference type="InterPro" id="IPR003594">
    <property type="entry name" value="HATPase_dom"/>
</dbReference>
<dbReference type="PANTHER" id="PTHR45339:SF5">
    <property type="entry name" value="HISTIDINE KINASE"/>
    <property type="match status" value="1"/>
</dbReference>
<evidence type="ECO:0000256" key="1">
    <source>
        <dbReference type="ARBA" id="ARBA00022553"/>
    </source>
</evidence>